<dbReference type="PANTHER" id="PTHR33332">
    <property type="entry name" value="REVERSE TRANSCRIPTASE DOMAIN-CONTAINING PROTEIN"/>
    <property type="match status" value="1"/>
</dbReference>
<dbReference type="EMBL" id="JAUNZN010000007">
    <property type="protein sequence ID" value="KAK4818668.1"/>
    <property type="molecule type" value="Genomic_DNA"/>
</dbReference>
<sequence>MYREYQGKEGEGSGIRSSTQIRTISGVSQEAENKGKQQCLELKEDATAPSCIINDDMECSTEKTETNISSDGDQQTHSVSNHREELGGEDRETTQDLKAVSFAEFCPEPEAIKPSVSEISTGIAEAIEDALSKADKLVEETVAVTAPALAMQTTVEGETPESPEGLEKSTVEVEDEDDFVDLKEESSMPLPSEENAETNKEHSSNESKVTKQDKAIEKQPESVLLKSKDTEDVDGKKQEPTSLPETVSSAVQEVATQPDPEGKKLLEEEKIIFSETKTAEENANAHVSEPAGASDKRIAKLDVSSVASDTEKLELKANACLEAPLPPRSIPETSRQQDSSGQELAAASDGQRRDSRSTVFRIPEFKWSLMHQRLLTDLLFSIETDIQMWRRTFSPRITEHCEANCEACIKKSVSNCEASHCEACIKNSMASRTREVIVPLYSALVRPHLEYCVQFWAPCYKRDIEVLERVQRRATKLVKGLEQKSDEERLRELGLFSLEKRRLRGDLIVLYNYLKGGCREVGVGLFSQITSDRMRGNGLKLRQGRFRLDIRKFYFTERVVKHWNRLPREVVESRSLEVF</sequence>
<gene>
    <name evidence="2" type="ORF">QYF61_017276</name>
</gene>
<feature type="compositionally biased region" description="Basic and acidic residues" evidence="1">
    <location>
        <begin position="197"/>
        <end position="239"/>
    </location>
</feature>
<keyword evidence="3" id="KW-1185">Reference proteome</keyword>
<feature type="compositionally biased region" description="Polar residues" evidence="1">
    <location>
        <begin position="331"/>
        <end position="342"/>
    </location>
</feature>
<feature type="compositionally biased region" description="Basic and acidic residues" evidence="1">
    <location>
        <begin position="1"/>
        <end position="11"/>
    </location>
</feature>
<organism evidence="2 3">
    <name type="scientific">Mycteria americana</name>
    <name type="common">Wood stork</name>
    <dbReference type="NCBI Taxonomy" id="33587"/>
    <lineage>
        <taxon>Eukaryota</taxon>
        <taxon>Metazoa</taxon>
        <taxon>Chordata</taxon>
        <taxon>Craniata</taxon>
        <taxon>Vertebrata</taxon>
        <taxon>Euteleostomi</taxon>
        <taxon>Archelosauria</taxon>
        <taxon>Archosauria</taxon>
        <taxon>Dinosauria</taxon>
        <taxon>Saurischia</taxon>
        <taxon>Theropoda</taxon>
        <taxon>Coelurosauria</taxon>
        <taxon>Aves</taxon>
        <taxon>Neognathae</taxon>
        <taxon>Neoaves</taxon>
        <taxon>Aequornithes</taxon>
        <taxon>Ciconiiformes</taxon>
        <taxon>Ciconiidae</taxon>
        <taxon>Mycteria</taxon>
    </lineage>
</organism>
<protein>
    <submittedName>
        <fullName evidence="2">Uncharacterized protein</fullName>
    </submittedName>
</protein>
<evidence type="ECO:0000313" key="3">
    <source>
        <dbReference type="Proteomes" id="UP001333110"/>
    </source>
</evidence>
<dbReference type="AlphaFoldDB" id="A0AAN7MYZ8"/>
<feature type="region of interest" description="Disordered" evidence="1">
    <location>
        <begin position="1"/>
        <end position="36"/>
    </location>
</feature>
<feature type="compositionally biased region" description="Polar residues" evidence="1">
    <location>
        <begin position="15"/>
        <end position="30"/>
    </location>
</feature>
<feature type="region of interest" description="Disordered" evidence="1">
    <location>
        <begin position="324"/>
        <end position="355"/>
    </location>
</feature>
<name>A0AAN7MYZ8_MYCAM</name>
<dbReference type="Proteomes" id="UP001333110">
    <property type="component" value="Unassembled WGS sequence"/>
</dbReference>
<evidence type="ECO:0000313" key="2">
    <source>
        <dbReference type="EMBL" id="KAK4818668.1"/>
    </source>
</evidence>
<proteinExistence type="predicted"/>
<feature type="compositionally biased region" description="Polar residues" evidence="1">
    <location>
        <begin position="66"/>
        <end position="79"/>
    </location>
</feature>
<feature type="region of interest" description="Disordered" evidence="1">
    <location>
        <begin position="277"/>
        <end position="296"/>
    </location>
</feature>
<comment type="caution">
    <text evidence="2">The sequence shown here is derived from an EMBL/GenBank/DDBJ whole genome shotgun (WGS) entry which is preliminary data.</text>
</comment>
<feature type="region of interest" description="Disordered" evidence="1">
    <location>
        <begin position="146"/>
        <end position="266"/>
    </location>
</feature>
<accession>A0AAN7MYZ8</accession>
<feature type="compositionally biased region" description="Basic and acidic residues" evidence="1">
    <location>
        <begin position="81"/>
        <end position="94"/>
    </location>
</feature>
<reference evidence="2 3" key="1">
    <citation type="journal article" date="2023" name="J. Hered.">
        <title>Chromosome-level genome of the wood stork (Mycteria americana) provides insight into avian chromosome evolution.</title>
        <authorList>
            <person name="Flamio R. Jr."/>
            <person name="Ramstad K.M."/>
        </authorList>
    </citation>
    <scope>NUCLEOTIDE SEQUENCE [LARGE SCALE GENOMIC DNA]</scope>
    <source>
        <strain evidence="2">JAX WOST 10</strain>
    </source>
</reference>
<evidence type="ECO:0000256" key="1">
    <source>
        <dbReference type="SAM" id="MobiDB-lite"/>
    </source>
</evidence>
<feature type="compositionally biased region" description="Polar residues" evidence="1">
    <location>
        <begin position="240"/>
        <end position="255"/>
    </location>
</feature>
<feature type="region of interest" description="Disordered" evidence="1">
    <location>
        <begin position="61"/>
        <end position="94"/>
    </location>
</feature>